<dbReference type="Proteomes" id="UP000001861">
    <property type="component" value="Unassembled WGS sequence"/>
</dbReference>
<dbReference type="OMA" id="YREFCNR"/>
<dbReference type="eggNOG" id="ENOG502S13F">
    <property type="taxonomic scope" value="Eukaryota"/>
</dbReference>
<dbReference type="EMBL" id="AACS02000009">
    <property type="protein sequence ID" value="EAU89642.2"/>
    <property type="molecule type" value="Genomic_DNA"/>
</dbReference>
<dbReference type="PANTHER" id="PTHR33337">
    <property type="entry name" value="GFA DOMAIN-CONTAINING PROTEIN"/>
    <property type="match status" value="1"/>
</dbReference>
<dbReference type="Gene3D" id="3.90.1590.10">
    <property type="entry name" value="glutathione-dependent formaldehyde- activating enzyme (gfa)"/>
    <property type="match status" value="2"/>
</dbReference>
<accession>A8NBS1</accession>
<feature type="region of interest" description="Disordered" evidence="5">
    <location>
        <begin position="432"/>
        <end position="482"/>
    </location>
</feature>
<evidence type="ECO:0000313" key="8">
    <source>
        <dbReference type="Proteomes" id="UP000001861"/>
    </source>
</evidence>
<dbReference type="GO" id="GO:0046872">
    <property type="term" value="F:metal ion binding"/>
    <property type="evidence" value="ECO:0007669"/>
    <property type="project" value="UniProtKB-KW"/>
</dbReference>
<dbReference type="InParanoid" id="A8NBS1"/>
<gene>
    <name evidence="7" type="ORF">CC1G_02531</name>
</gene>
<keyword evidence="4" id="KW-0456">Lyase</keyword>
<dbReference type="Pfam" id="PF04828">
    <property type="entry name" value="GFA"/>
    <property type="match status" value="1"/>
</dbReference>
<dbReference type="VEuPathDB" id="FungiDB:CC1G_02531"/>
<dbReference type="InterPro" id="IPR011057">
    <property type="entry name" value="Mss4-like_sf"/>
</dbReference>
<dbReference type="SUPFAM" id="SSF51316">
    <property type="entry name" value="Mss4-like"/>
    <property type="match status" value="3"/>
</dbReference>
<dbReference type="InterPro" id="IPR006913">
    <property type="entry name" value="CENP-V/GFA"/>
</dbReference>
<comment type="similarity">
    <text evidence="1">Belongs to the Gfa family.</text>
</comment>
<evidence type="ECO:0000256" key="5">
    <source>
        <dbReference type="SAM" id="MobiDB-lite"/>
    </source>
</evidence>
<evidence type="ECO:0000313" key="7">
    <source>
        <dbReference type="EMBL" id="EAU89642.2"/>
    </source>
</evidence>
<dbReference type="PROSITE" id="PS51891">
    <property type="entry name" value="CENP_V_GFA"/>
    <property type="match status" value="1"/>
</dbReference>
<feature type="domain" description="CENP-V/GFA" evidence="6">
    <location>
        <begin position="19"/>
        <end position="152"/>
    </location>
</feature>
<reference evidence="7 8" key="1">
    <citation type="journal article" date="2010" name="Proc. Natl. Acad. Sci. U.S.A.">
        <title>Insights into evolution of multicellular fungi from the assembled chromosomes of the mushroom Coprinopsis cinerea (Coprinus cinereus).</title>
        <authorList>
            <person name="Stajich J.E."/>
            <person name="Wilke S.K."/>
            <person name="Ahren D."/>
            <person name="Au C.H."/>
            <person name="Birren B.W."/>
            <person name="Borodovsky M."/>
            <person name="Burns C."/>
            <person name="Canback B."/>
            <person name="Casselton L.A."/>
            <person name="Cheng C.K."/>
            <person name="Deng J."/>
            <person name="Dietrich F.S."/>
            <person name="Fargo D.C."/>
            <person name="Farman M.L."/>
            <person name="Gathman A.C."/>
            <person name="Goldberg J."/>
            <person name="Guigo R."/>
            <person name="Hoegger P.J."/>
            <person name="Hooker J.B."/>
            <person name="Huggins A."/>
            <person name="James T.Y."/>
            <person name="Kamada T."/>
            <person name="Kilaru S."/>
            <person name="Kodira C."/>
            <person name="Kues U."/>
            <person name="Kupfer D."/>
            <person name="Kwan H.S."/>
            <person name="Lomsadze A."/>
            <person name="Li W."/>
            <person name="Lilly W.W."/>
            <person name="Ma L.J."/>
            <person name="Mackey A.J."/>
            <person name="Manning G."/>
            <person name="Martin F."/>
            <person name="Muraguchi H."/>
            <person name="Natvig D.O."/>
            <person name="Palmerini H."/>
            <person name="Ramesh M.A."/>
            <person name="Rehmeyer C.J."/>
            <person name="Roe B.A."/>
            <person name="Shenoy N."/>
            <person name="Stanke M."/>
            <person name="Ter-Hovhannisyan V."/>
            <person name="Tunlid A."/>
            <person name="Velagapudi R."/>
            <person name="Vision T.J."/>
            <person name="Zeng Q."/>
            <person name="Zolan M.E."/>
            <person name="Pukkila P.J."/>
        </authorList>
    </citation>
    <scope>NUCLEOTIDE SEQUENCE [LARGE SCALE GENOMIC DNA]</scope>
    <source>
        <strain evidence="8">Okayama-7 / 130 / ATCC MYA-4618 / FGSC 9003</strain>
    </source>
</reference>
<evidence type="ECO:0000256" key="4">
    <source>
        <dbReference type="ARBA" id="ARBA00023239"/>
    </source>
</evidence>
<organism evidence="7 8">
    <name type="scientific">Coprinopsis cinerea (strain Okayama-7 / 130 / ATCC MYA-4618 / FGSC 9003)</name>
    <name type="common">Inky cap fungus</name>
    <name type="synonym">Hormographiella aspergillata</name>
    <dbReference type="NCBI Taxonomy" id="240176"/>
    <lineage>
        <taxon>Eukaryota</taxon>
        <taxon>Fungi</taxon>
        <taxon>Dikarya</taxon>
        <taxon>Basidiomycota</taxon>
        <taxon>Agaricomycotina</taxon>
        <taxon>Agaricomycetes</taxon>
        <taxon>Agaricomycetidae</taxon>
        <taxon>Agaricales</taxon>
        <taxon>Agaricineae</taxon>
        <taxon>Psathyrellaceae</taxon>
        <taxon>Coprinopsis</taxon>
    </lineage>
</organism>
<comment type="caution">
    <text evidence="7">The sequence shown here is derived from an EMBL/GenBank/DDBJ whole genome shotgun (WGS) entry which is preliminary data.</text>
</comment>
<name>A8NBS1_COPC7</name>
<keyword evidence="8" id="KW-1185">Reference proteome</keyword>
<dbReference type="GeneID" id="6008753"/>
<evidence type="ECO:0000259" key="6">
    <source>
        <dbReference type="PROSITE" id="PS51891"/>
    </source>
</evidence>
<dbReference type="AlphaFoldDB" id="A8NBS1"/>
<keyword evidence="3" id="KW-0862">Zinc</keyword>
<proteinExistence type="inferred from homology"/>
<feature type="compositionally biased region" description="Basic and acidic residues" evidence="5">
    <location>
        <begin position="458"/>
        <end position="468"/>
    </location>
</feature>
<sequence length="482" mass="53115">MFSRPLTPIPTHDDGRTYIKARCHCGLNTFRAVFQTSSLPISNDLCHCSTCRHSSGQMVVYHVKVEALLCADTDDPFHVEPGPECVGDGDLIAYQTSNDAVRYFCSVCSAHLVFRYLGKPAGGGNEERLEGYSTVAAGALEKVEGIVQPGYHIYVEDTMDGGLADHLRIVDGVSLPRYSHGEGTIELPLGWKHQALPSDRQPTKNDKLRFSCHCRSVQFSVSRPTLLSSFPHAAYPDLLHPHDTTRLAKVRNSEDSKWWLRPSGSPNPTKYLAGHCACEYCRLASGFEFQSWAYIPLANLVDTKGQSFTLFEDEDDDLAKVRAAVNKLGLTSVHIPQDDLESHDRKKLSGLKKYISSPGRYREFCQKCGATVFGWQAGRPDLICVAVALVDEEQDGARAEGWFDWCLDRVGFSEQALGTKSVSGLLAGLRAAKKEKTTPPSPSTTSITTPAIPSKRRIVSDAREKKDPIPTVTVTEDIQIEA</sequence>
<feature type="compositionally biased region" description="Low complexity" evidence="5">
    <location>
        <begin position="443"/>
        <end position="453"/>
    </location>
</feature>
<evidence type="ECO:0000256" key="1">
    <source>
        <dbReference type="ARBA" id="ARBA00005495"/>
    </source>
</evidence>
<evidence type="ECO:0000256" key="2">
    <source>
        <dbReference type="ARBA" id="ARBA00022723"/>
    </source>
</evidence>
<dbReference type="KEGG" id="cci:CC1G_02531"/>
<evidence type="ECO:0000256" key="3">
    <source>
        <dbReference type="ARBA" id="ARBA00022833"/>
    </source>
</evidence>
<dbReference type="HOGENOM" id="CLU_038839_0_0_1"/>
<dbReference type="PANTHER" id="PTHR33337:SF40">
    <property type="entry name" value="CENP-V_GFA DOMAIN-CONTAINING PROTEIN-RELATED"/>
    <property type="match status" value="1"/>
</dbReference>
<dbReference type="RefSeq" id="XP_001832269.2">
    <property type="nucleotide sequence ID" value="XM_001832217.2"/>
</dbReference>
<keyword evidence="2" id="KW-0479">Metal-binding</keyword>
<protein>
    <recommendedName>
        <fullName evidence="6">CENP-V/GFA domain-containing protein</fullName>
    </recommendedName>
</protein>
<dbReference type="GO" id="GO:0016846">
    <property type="term" value="F:carbon-sulfur lyase activity"/>
    <property type="evidence" value="ECO:0007669"/>
    <property type="project" value="InterPro"/>
</dbReference>
<dbReference type="OrthoDB" id="5422068at2759"/>